<evidence type="ECO:0000313" key="2">
    <source>
        <dbReference type="EMBL" id="QCY47848.1"/>
    </source>
</evidence>
<keyword evidence="3" id="KW-1185">Reference proteome</keyword>
<dbReference type="AlphaFoldDB" id="A0A5B7WUY3"/>
<keyword evidence="1" id="KW-0472">Membrane</keyword>
<protein>
    <submittedName>
        <fullName evidence="2">Uncharacterized protein</fullName>
    </submittedName>
</protein>
<sequence>MKSNGSKPASAAAQMPSALRIARLCWVLAAALFLGFAASLFATAARSTEPSTGPWLLASILGAAGVLVLWLALRLWRSDRAARTQLTWLGLIAALPMLLRFGRYSLLAAMVLLAVALMWTPAGIRYFRALSPRA</sequence>
<name>A0A5B7WUY3_9MICC</name>
<reference evidence="2 3" key="1">
    <citation type="submission" date="2018-12" db="EMBL/GenBank/DDBJ databases">
        <title>Complete Genome Sequence of Glutamicibacter creatinolyticus strain LGCM259,isolated from an abscess of a 12-year-old mare in Italy.</title>
        <authorList>
            <person name="Santos R.G."/>
            <person name="Silva A.L."/>
            <person name="Seyffert N."/>
            <person name="Castro T.L.P."/>
            <person name="Attili A.R."/>
            <person name="Rifici C."/>
            <person name="Mazzullo G."/>
            <person name="Brenig B."/>
            <person name="Venanzi F."/>
            <person name="Azevedo V."/>
        </authorList>
    </citation>
    <scope>NUCLEOTIDE SEQUENCE [LARGE SCALE GENOMIC DNA]</scope>
    <source>
        <strain evidence="2 3">LGCM 259</strain>
    </source>
</reference>
<dbReference type="EMBL" id="CP034412">
    <property type="protein sequence ID" value="QCY47848.1"/>
    <property type="molecule type" value="Genomic_DNA"/>
</dbReference>
<keyword evidence="1" id="KW-0812">Transmembrane</keyword>
<evidence type="ECO:0000313" key="3">
    <source>
        <dbReference type="Proteomes" id="UP000307000"/>
    </source>
</evidence>
<feature type="transmembrane region" description="Helical" evidence="1">
    <location>
        <begin position="54"/>
        <end position="73"/>
    </location>
</feature>
<dbReference type="KEGG" id="gcr:GcLGCM259_2137"/>
<proteinExistence type="predicted"/>
<evidence type="ECO:0000256" key="1">
    <source>
        <dbReference type="SAM" id="Phobius"/>
    </source>
</evidence>
<accession>A0A5B7WUY3</accession>
<dbReference type="Proteomes" id="UP000307000">
    <property type="component" value="Chromosome"/>
</dbReference>
<keyword evidence="1" id="KW-1133">Transmembrane helix</keyword>
<feature type="transmembrane region" description="Helical" evidence="1">
    <location>
        <begin position="107"/>
        <end position="127"/>
    </location>
</feature>
<dbReference type="RefSeq" id="WP_138926622.1">
    <property type="nucleotide sequence ID" value="NZ_CP034412.1"/>
</dbReference>
<gene>
    <name evidence="2" type="ORF">GcLGCM259_2137</name>
</gene>
<organism evidence="2 3">
    <name type="scientific">Glutamicibacter creatinolyticus</name>
    <dbReference type="NCBI Taxonomy" id="162496"/>
    <lineage>
        <taxon>Bacteria</taxon>
        <taxon>Bacillati</taxon>
        <taxon>Actinomycetota</taxon>
        <taxon>Actinomycetes</taxon>
        <taxon>Micrococcales</taxon>
        <taxon>Micrococcaceae</taxon>
        <taxon>Glutamicibacter</taxon>
    </lineage>
</organism>